<keyword evidence="7" id="KW-0472">Membrane</keyword>
<dbReference type="Proteomes" id="UP000016924">
    <property type="component" value="Unassembled WGS sequence"/>
</dbReference>
<accession>R7YXM6</accession>
<name>R7YXM6_CONA1</name>
<dbReference type="HOGENOM" id="CLU_005391_1_0_1"/>
<evidence type="ECO:0000256" key="7">
    <source>
        <dbReference type="SAM" id="Phobius"/>
    </source>
</evidence>
<dbReference type="FunFam" id="3.40.605.10:FF:000014">
    <property type="entry name" value="aldehyde dehydrogenase 22A1"/>
    <property type="match status" value="1"/>
</dbReference>
<protein>
    <recommendedName>
        <fullName evidence="3">aldehyde dehydrogenase (NAD(+))</fullName>
        <ecNumber evidence="3">1.2.1.3</ecNumber>
    </recommendedName>
</protein>
<dbReference type="EC" id="1.2.1.3" evidence="3"/>
<evidence type="ECO:0000313" key="10">
    <source>
        <dbReference type="Proteomes" id="UP000016924"/>
    </source>
</evidence>
<feature type="active site" evidence="5">
    <location>
        <position position="304"/>
    </location>
</feature>
<keyword evidence="7" id="KW-1133">Transmembrane helix</keyword>
<evidence type="ECO:0000256" key="4">
    <source>
        <dbReference type="ARBA" id="ARBA00049194"/>
    </source>
</evidence>
<dbReference type="Pfam" id="PF00171">
    <property type="entry name" value="Aldedh"/>
    <property type="match status" value="1"/>
</dbReference>
<dbReference type="AlphaFoldDB" id="R7YXM6"/>
<dbReference type="InterPro" id="IPR016162">
    <property type="entry name" value="Ald_DH_N"/>
</dbReference>
<dbReference type="OMA" id="ILMRGTF"/>
<dbReference type="OrthoDB" id="310895at2759"/>
<dbReference type="InterPro" id="IPR015590">
    <property type="entry name" value="Aldehyde_DH_dom"/>
</dbReference>
<dbReference type="PROSITE" id="PS00687">
    <property type="entry name" value="ALDEHYDE_DEHYDR_GLU"/>
    <property type="match status" value="1"/>
</dbReference>
<dbReference type="InterPro" id="IPR016161">
    <property type="entry name" value="Ald_DH/histidinol_DH"/>
</dbReference>
<comment type="similarity">
    <text evidence="1 6">Belongs to the aldehyde dehydrogenase family.</text>
</comment>
<reference evidence="10" key="1">
    <citation type="submission" date="2012-06" db="EMBL/GenBank/DDBJ databases">
        <title>The genome sequence of Coniosporium apollinis CBS 100218.</title>
        <authorList>
            <consortium name="The Broad Institute Genome Sequencing Platform"/>
            <person name="Cuomo C."/>
            <person name="Gorbushina A."/>
            <person name="Noack S."/>
            <person name="Walker B."/>
            <person name="Young S.K."/>
            <person name="Zeng Q."/>
            <person name="Gargeya S."/>
            <person name="Fitzgerald M."/>
            <person name="Haas B."/>
            <person name="Abouelleil A."/>
            <person name="Alvarado L."/>
            <person name="Arachchi H.M."/>
            <person name="Berlin A.M."/>
            <person name="Chapman S.B."/>
            <person name="Goldberg J."/>
            <person name="Griggs A."/>
            <person name="Gujja S."/>
            <person name="Hansen M."/>
            <person name="Howarth C."/>
            <person name="Imamovic A."/>
            <person name="Larimer J."/>
            <person name="McCowan C."/>
            <person name="Montmayeur A."/>
            <person name="Murphy C."/>
            <person name="Neiman D."/>
            <person name="Pearson M."/>
            <person name="Priest M."/>
            <person name="Roberts A."/>
            <person name="Saif S."/>
            <person name="Shea T."/>
            <person name="Sisk P."/>
            <person name="Sykes S."/>
            <person name="Wortman J."/>
            <person name="Nusbaum C."/>
            <person name="Birren B."/>
        </authorList>
    </citation>
    <scope>NUCLEOTIDE SEQUENCE [LARGE SCALE GENOMIC DNA]</scope>
    <source>
        <strain evidence="10">CBS 100218</strain>
    </source>
</reference>
<dbReference type="Gene3D" id="3.40.309.10">
    <property type="entry name" value="Aldehyde Dehydrogenase, Chain A, domain 2"/>
    <property type="match status" value="1"/>
</dbReference>
<gene>
    <name evidence="9" type="ORF">W97_05528</name>
</gene>
<dbReference type="InterPro" id="IPR016163">
    <property type="entry name" value="Ald_DH_C"/>
</dbReference>
<evidence type="ECO:0000313" key="9">
    <source>
        <dbReference type="EMBL" id="EON66431.1"/>
    </source>
</evidence>
<evidence type="ECO:0000256" key="5">
    <source>
        <dbReference type="PROSITE-ProRule" id="PRU10007"/>
    </source>
</evidence>
<evidence type="ECO:0000259" key="8">
    <source>
        <dbReference type="Pfam" id="PF00171"/>
    </source>
</evidence>
<dbReference type="GeneID" id="19902839"/>
<dbReference type="FunFam" id="3.40.309.10:FF:000024">
    <property type="entry name" value="Betaine aldehyde dehydrogenase"/>
    <property type="match status" value="1"/>
</dbReference>
<dbReference type="GO" id="GO:0004029">
    <property type="term" value="F:aldehyde dehydrogenase (NAD+) activity"/>
    <property type="evidence" value="ECO:0007669"/>
    <property type="project" value="UniProtKB-EC"/>
</dbReference>
<organism evidence="9 10">
    <name type="scientific">Coniosporium apollinis (strain CBS 100218)</name>
    <name type="common">Rock-inhabiting black yeast</name>
    <dbReference type="NCBI Taxonomy" id="1168221"/>
    <lineage>
        <taxon>Eukaryota</taxon>
        <taxon>Fungi</taxon>
        <taxon>Dikarya</taxon>
        <taxon>Ascomycota</taxon>
        <taxon>Pezizomycotina</taxon>
        <taxon>Dothideomycetes</taxon>
        <taxon>Dothideomycetes incertae sedis</taxon>
        <taxon>Coniosporium</taxon>
    </lineage>
</organism>
<dbReference type="PROSITE" id="PS00070">
    <property type="entry name" value="ALDEHYDE_DEHYDR_CYS"/>
    <property type="match status" value="1"/>
</dbReference>
<dbReference type="InterPro" id="IPR016160">
    <property type="entry name" value="Ald_DH_CS_CYS"/>
</dbReference>
<evidence type="ECO:0000256" key="6">
    <source>
        <dbReference type="RuleBase" id="RU003345"/>
    </source>
</evidence>
<proteinExistence type="inferred from homology"/>
<dbReference type="eggNOG" id="KOG2454">
    <property type="taxonomic scope" value="Eukaryota"/>
</dbReference>
<dbReference type="GO" id="GO:0007131">
    <property type="term" value="P:reciprocal meiotic recombination"/>
    <property type="evidence" value="ECO:0007669"/>
    <property type="project" value="EnsemblFungi"/>
</dbReference>
<keyword evidence="7" id="KW-0812">Transmembrane</keyword>
<dbReference type="InterPro" id="IPR029510">
    <property type="entry name" value="Ald_DH_CS_GLU"/>
</dbReference>
<dbReference type="SUPFAM" id="SSF53720">
    <property type="entry name" value="ALDH-like"/>
    <property type="match status" value="1"/>
</dbReference>
<keyword evidence="2 6" id="KW-0560">Oxidoreductase</keyword>
<evidence type="ECO:0000256" key="3">
    <source>
        <dbReference type="ARBA" id="ARBA00024226"/>
    </source>
</evidence>
<dbReference type="STRING" id="1168221.R7YXM6"/>
<feature type="domain" description="Aldehyde dehydrogenase" evidence="8">
    <location>
        <begin position="69"/>
        <end position="542"/>
    </location>
</feature>
<evidence type="ECO:0000256" key="2">
    <source>
        <dbReference type="ARBA" id="ARBA00023002"/>
    </source>
</evidence>
<dbReference type="CDD" id="cd07098">
    <property type="entry name" value="ALDH_F15-22"/>
    <property type="match status" value="1"/>
</dbReference>
<evidence type="ECO:0000256" key="1">
    <source>
        <dbReference type="ARBA" id="ARBA00009986"/>
    </source>
</evidence>
<sequence length="600" mass="64789">MDAFKALQGTPIAITVTAIAVVLILYTAWAPHNTEEAVPFTVPVPEQCLPDWKGEVLENPSLKVSGSSLIQCYAPATGKSLGVVNPATQDGVDRAIAQATEAQKAWAKTTFSQRRRVLRTLLKFILDNQETISTAACLDSGKTRVDSSFGEILVTAEKLKWTIDHGEKALRPERRPTNLLMMYKKNEVRWEPLGVVAACVSWNYPFHNLLSPAISALFTGNAIILKPSESTAWSSLYFTSILHAALTACGHSPHLVRTLICWPDVASHLTSHPGLSHLTFIGSRPVAHKVVASAARSLTPCTVELGGKDAAIILDDVRDVQKVASILLRGTFQSAGQNCIGIERVIALPHVYDRLIAHLTPLIQSLRLGSVLDSEAESESSDQVVDVGACISAANFPALESLIDQAVAQGARLLAGGSRHTHRRWPQGHYFAPTLLVDVTPGMRIAQTELFAPIFVLMRAESVDAAIEIANATPYALGSSVFGSSRVDLEKVVKGVRAGMVSVNDFGVYYMVSLPFGGVKGSGYGRFGGEEGLRSLCNTKAVCRDRFPGWIETGIPGPLDYPIRNGREAWRMCRGIVEVGYGETIGRRVAGIKKLMGFGV</sequence>
<dbReference type="Gene3D" id="3.40.605.10">
    <property type="entry name" value="Aldehyde Dehydrogenase, Chain A, domain 1"/>
    <property type="match status" value="1"/>
</dbReference>
<dbReference type="EMBL" id="JH767580">
    <property type="protein sequence ID" value="EON66431.1"/>
    <property type="molecule type" value="Genomic_DNA"/>
</dbReference>
<keyword evidence="10" id="KW-1185">Reference proteome</keyword>
<dbReference type="PANTHER" id="PTHR11699">
    <property type="entry name" value="ALDEHYDE DEHYDROGENASE-RELATED"/>
    <property type="match status" value="1"/>
</dbReference>
<dbReference type="RefSeq" id="XP_007781748.1">
    <property type="nucleotide sequence ID" value="XM_007783558.1"/>
</dbReference>
<comment type="catalytic activity">
    <reaction evidence="4">
        <text>an aldehyde + NAD(+) + H2O = a carboxylate + NADH + 2 H(+)</text>
        <dbReference type="Rhea" id="RHEA:16185"/>
        <dbReference type="ChEBI" id="CHEBI:15377"/>
        <dbReference type="ChEBI" id="CHEBI:15378"/>
        <dbReference type="ChEBI" id="CHEBI:17478"/>
        <dbReference type="ChEBI" id="CHEBI:29067"/>
        <dbReference type="ChEBI" id="CHEBI:57540"/>
        <dbReference type="ChEBI" id="CHEBI:57945"/>
        <dbReference type="EC" id="1.2.1.3"/>
    </reaction>
</comment>
<feature type="transmembrane region" description="Helical" evidence="7">
    <location>
        <begin position="12"/>
        <end position="29"/>
    </location>
</feature>